<evidence type="ECO:0000259" key="4">
    <source>
        <dbReference type="PROSITE" id="PS50893"/>
    </source>
</evidence>
<dbReference type="PANTHER" id="PTHR43875">
    <property type="entry name" value="MALTODEXTRIN IMPORT ATP-BINDING PROTEIN MSMX"/>
    <property type="match status" value="1"/>
</dbReference>
<dbReference type="InterPro" id="IPR008995">
    <property type="entry name" value="Mo/tungstate-bd_C_term_dom"/>
</dbReference>
<evidence type="ECO:0000313" key="5">
    <source>
        <dbReference type="EMBL" id="CUM58882.1"/>
    </source>
</evidence>
<protein>
    <submittedName>
        <fullName evidence="5">Uncharacterized ABC transporter ATP-binding protein y4oS</fullName>
    </submittedName>
</protein>
<accession>A0A1J1JBQ5</accession>
<dbReference type="GO" id="GO:0005524">
    <property type="term" value="F:ATP binding"/>
    <property type="evidence" value="ECO:0007669"/>
    <property type="project" value="UniProtKB-KW"/>
</dbReference>
<dbReference type="SUPFAM" id="SSF52540">
    <property type="entry name" value="P-loop containing nucleoside triphosphate hydrolases"/>
    <property type="match status" value="1"/>
</dbReference>
<keyword evidence="3 5" id="KW-0067">ATP-binding</keyword>
<dbReference type="InterPro" id="IPR015855">
    <property type="entry name" value="ABC_transpr_MalK-like"/>
</dbReference>
<proteinExistence type="predicted"/>
<dbReference type="InterPro" id="IPR003593">
    <property type="entry name" value="AAA+_ATPase"/>
</dbReference>
<dbReference type="EMBL" id="LO018304">
    <property type="protein sequence ID" value="CUM58882.1"/>
    <property type="molecule type" value="Genomic_DNA"/>
</dbReference>
<dbReference type="SMART" id="SM00382">
    <property type="entry name" value="AAA"/>
    <property type="match status" value="1"/>
</dbReference>
<dbReference type="GO" id="GO:0055052">
    <property type="term" value="C:ATP-binding cassette (ABC) transporter complex, substrate-binding subunit-containing"/>
    <property type="evidence" value="ECO:0007669"/>
    <property type="project" value="TreeGrafter"/>
</dbReference>
<dbReference type="Pfam" id="PF17912">
    <property type="entry name" value="OB_MalK"/>
    <property type="match status" value="1"/>
</dbReference>
<dbReference type="InterPro" id="IPR027417">
    <property type="entry name" value="P-loop_NTPase"/>
</dbReference>
<dbReference type="PANTHER" id="PTHR43875:SF1">
    <property type="entry name" value="OSMOPROTECTIVE COMPOUNDS UPTAKE ATP-BINDING PROTEIN GGTA"/>
    <property type="match status" value="1"/>
</dbReference>
<feature type="domain" description="ABC transporter" evidence="4">
    <location>
        <begin position="62"/>
        <end position="351"/>
    </location>
</feature>
<dbReference type="InterPro" id="IPR003439">
    <property type="entry name" value="ABC_transporter-like_ATP-bd"/>
</dbReference>
<keyword evidence="1" id="KW-0813">Transport</keyword>
<sequence length="484" mass="55396">MVCYQYLREPAPTENQVKLKFIVVIYNHLLDSKLGKIKMAEVILDNIYKSFPIRRQTASEETKSSELQESTLTRQAILKRVHLNIFDGEFMVLVGPSGCGKSTLLRLIAGLETITGGNIYIGDKLVNELPPKARDIAMVFQNYALYPHLKVYDNLAFGLRRSYRETEPKQPLMIPRKDSNLHSNQQLSFTLGEYQIFAPLWLEDVIVRITRSLPSNFRYLSEREKAVDERVLTVAKLLQIESLLDRYPKQLSGGQKQRVALGRAMARNPQVFLMDEPLSNLDAKLRTETRAQIVELQKKLGTTTIYVTHDQVEAMTMGSRIAVMNQGRIQQVAPPLELYNRPNNRFVAEFIGSPPMNFIPVKFIAPLLITHAQFRLTLPDIWQTVLPRQKEEKLILGIRPEHLIVSCPATKNLPVIVDRMEALGHETLLWVHLFGENNLPFSLQVRIPAETEFVQGEKIWLALTPEKIHLFDPKTDLAILPYRV</sequence>
<dbReference type="GO" id="GO:0008643">
    <property type="term" value="P:carbohydrate transport"/>
    <property type="evidence" value="ECO:0007669"/>
    <property type="project" value="InterPro"/>
</dbReference>
<organism evidence="5">
    <name type="scientific">Planktothrix agardhii</name>
    <name type="common">Oscillatoria agardhii</name>
    <dbReference type="NCBI Taxonomy" id="1160"/>
    <lineage>
        <taxon>Bacteria</taxon>
        <taxon>Bacillati</taxon>
        <taxon>Cyanobacteriota</taxon>
        <taxon>Cyanophyceae</taxon>
        <taxon>Oscillatoriophycideae</taxon>
        <taxon>Oscillatoriales</taxon>
        <taxon>Microcoleaceae</taxon>
        <taxon>Planktothrix</taxon>
    </lineage>
</organism>
<gene>
    <name evidence="5" type="ORF">PLAM_0915</name>
</gene>
<dbReference type="Pfam" id="PF00005">
    <property type="entry name" value="ABC_tran"/>
    <property type="match status" value="1"/>
</dbReference>
<dbReference type="CDD" id="cd03301">
    <property type="entry name" value="ABC_MalK_N"/>
    <property type="match status" value="1"/>
</dbReference>
<dbReference type="InterPro" id="IPR012340">
    <property type="entry name" value="NA-bd_OB-fold"/>
</dbReference>
<dbReference type="PROSITE" id="PS00211">
    <property type="entry name" value="ABC_TRANSPORTER_1"/>
    <property type="match status" value="1"/>
</dbReference>
<dbReference type="GO" id="GO:0140359">
    <property type="term" value="F:ABC-type transporter activity"/>
    <property type="evidence" value="ECO:0007669"/>
    <property type="project" value="InterPro"/>
</dbReference>
<evidence type="ECO:0000256" key="2">
    <source>
        <dbReference type="ARBA" id="ARBA00022741"/>
    </source>
</evidence>
<dbReference type="SUPFAM" id="SSF50331">
    <property type="entry name" value="MOP-like"/>
    <property type="match status" value="1"/>
</dbReference>
<dbReference type="InterPro" id="IPR040582">
    <property type="entry name" value="OB_MalK-like"/>
</dbReference>
<dbReference type="Gene3D" id="2.40.50.140">
    <property type="entry name" value="Nucleic acid-binding proteins"/>
    <property type="match status" value="1"/>
</dbReference>
<dbReference type="InterPro" id="IPR047641">
    <property type="entry name" value="ABC_transpr_MalK/UgpC-like"/>
</dbReference>
<reference evidence="5" key="1">
    <citation type="submission" date="2015-09" db="EMBL/GenBank/DDBJ databases">
        <authorList>
            <person name="Jackson K.R."/>
            <person name="Lunt B.L."/>
            <person name="Fisher J.N.B."/>
            <person name="Gardner A.V."/>
            <person name="Bailey M.E."/>
            <person name="Deus L.M."/>
            <person name="Earl A.S."/>
            <person name="Gibby P.D."/>
            <person name="Hartmann K.A."/>
            <person name="Liu J.E."/>
            <person name="Manci A.M."/>
            <person name="Nielsen D.A."/>
            <person name="Solomon M.B."/>
            <person name="Breakwell D.P."/>
            <person name="Burnett S.H."/>
            <person name="Grose J.H."/>
        </authorList>
    </citation>
    <scope>NUCLEOTIDE SEQUENCE</scope>
    <source>
        <strain evidence="5">7805</strain>
    </source>
</reference>
<dbReference type="Gene3D" id="2.40.50.100">
    <property type="match status" value="1"/>
</dbReference>
<evidence type="ECO:0000256" key="3">
    <source>
        <dbReference type="ARBA" id="ARBA00022840"/>
    </source>
</evidence>
<dbReference type="InterPro" id="IPR017871">
    <property type="entry name" value="ABC_transporter-like_CS"/>
</dbReference>
<keyword evidence="2" id="KW-0547">Nucleotide-binding</keyword>
<evidence type="ECO:0000256" key="1">
    <source>
        <dbReference type="ARBA" id="ARBA00022448"/>
    </source>
</evidence>
<name>A0A1J1JBQ5_PLAAG</name>
<dbReference type="GO" id="GO:0016887">
    <property type="term" value="F:ATP hydrolysis activity"/>
    <property type="evidence" value="ECO:0007669"/>
    <property type="project" value="InterPro"/>
</dbReference>
<dbReference type="PROSITE" id="PS50893">
    <property type="entry name" value="ABC_TRANSPORTER_2"/>
    <property type="match status" value="1"/>
</dbReference>
<dbReference type="AlphaFoldDB" id="A0A1J1JBQ5"/>
<dbReference type="Gene3D" id="3.40.50.300">
    <property type="entry name" value="P-loop containing nucleotide triphosphate hydrolases"/>
    <property type="match status" value="1"/>
</dbReference>